<evidence type="ECO:0000313" key="2">
    <source>
        <dbReference type="EMBL" id="ALE93789.1"/>
    </source>
</evidence>
<gene>
    <name evidence="2" type="ORF">AOC05_18065</name>
</gene>
<keyword evidence="1" id="KW-0472">Membrane</keyword>
<dbReference type="Pfam" id="PF14019">
    <property type="entry name" value="DUF4235"/>
    <property type="match status" value="1"/>
</dbReference>
<accession>A0A0M3UH34</accession>
<dbReference type="PATRIC" id="fig|656366.3.peg.3895"/>
<evidence type="ECO:0000256" key="1">
    <source>
        <dbReference type="SAM" id="Phobius"/>
    </source>
</evidence>
<evidence type="ECO:0000313" key="3">
    <source>
        <dbReference type="Proteomes" id="UP000062833"/>
    </source>
</evidence>
<organism evidence="2 3">
    <name type="scientific">Arthrobacter alpinus</name>
    <dbReference type="NCBI Taxonomy" id="656366"/>
    <lineage>
        <taxon>Bacteria</taxon>
        <taxon>Bacillati</taxon>
        <taxon>Actinomycetota</taxon>
        <taxon>Actinomycetes</taxon>
        <taxon>Micrococcales</taxon>
        <taxon>Micrococcaceae</taxon>
        <taxon>Arthrobacter</taxon>
    </lineage>
</organism>
<dbReference type="KEGG" id="aaq:AOC05_18065"/>
<reference evidence="3" key="1">
    <citation type="submission" date="2015-09" db="EMBL/GenBank/DDBJ databases">
        <title>Complete genome of Arthrobacter alpinus strain R3.8.</title>
        <authorList>
            <person name="See-Too W.S."/>
            <person name="Chan K.G."/>
        </authorList>
    </citation>
    <scope>NUCLEOTIDE SEQUENCE [LARGE SCALE GENOMIC DNA]</scope>
    <source>
        <strain evidence="3">R3.8</strain>
    </source>
</reference>
<keyword evidence="3" id="KW-1185">Reference proteome</keyword>
<dbReference type="AlphaFoldDB" id="A0A0M3UH34"/>
<evidence type="ECO:0008006" key="4">
    <source>
        <dbReference type="Google" id="ProtNLM"/>
    </source>
</evidence>
<dbReference type="Proteomes" id="UP000062833">
    <property type="component" value="Chromosome"/>
</dbReference>
<dbReference type="InterPro" id="IPR025329">
    <property type="entry name" value="DUF4235"/>
</dbReference>
<proteinExistence type="predicted"/>
<name>A0A0M3UH34_9MICC</name>
<dbReference type="RefSeq" id="WP_062009007.1">
    <property type="nucleotide sequence ID" value="NZ_CP012677.1"/>
</dbReference>
<dbReference type="EMBL" id="CP012677">
    <property type="protein sequence ID" value="ALE93789.1"/>
    <property type="molecule type" value="Genomic_DNA"/>
</dbReference>
<sequence>MKILIKLLSFGASLGAGALARKGLETAWRKGTGNAPPKDAKNLNNSLPGVLVFALFTALTGAVIEVLTQRAAKKATLKLEK</sequence>
<keyword evidence="1" id="KW-0812">Transmembrane</keyword>
<dbReference type="OrthoDB" id="4954951at2"/>
<keyword evidence="1" id="KW-1133">Transmembrane helix</keyword>
<feature type="transmembrane region" description="Helical" evidence="1">
    <location>
        <begin position="47"/>
        <end position="68"/>
    </location>
</feature>
<protein>
    <recommendedName>
        <fullName evidence="4">DUF4235 domain-containing protein</fullName>
    </recommendedName>
</protein>